<dbReference type="AlphaFoldDB" id="A0A2N7U4M7"/>
<reference evidence="1 2" key="1">
    <citation type="submission" date="2018-01" db="EMBL/GenBank/DDBJ databases">
        <title>Halomonas endophytica sp. nov., isolated from storage liquid in the stems of Populus euphratica.</title>
        <authorList>
            <person name="Chen C."/>
        </authorList>
    </citation>
    <scope>NUCLEOTIDE SEQUENCE [LARGE SCALE GENOMIC DNA]</scope>
    <source>
        <strain evidence="1 2">MC28</strain>
    </source>
</reference>
<evidence type="ECO:0000313" key="2">
    <source>
        <dbReference type="Proteomes" id="UP000235803"/>
    </source>
</evidence>
<organism evidence="1 2">
    <name type="scientific">Billgrantia endophytica</name>
    <dbReference type="NCBI Taxonomy" id="2033802"/>
    <lineage>
        <taxon>Bacteria</taxon>
        <taxon>Pseudomonadati</taxon>
        <taxon>Pseudomonadota</taxon>
        <taxon>Gammaproteobacteria</taxon>
        <taxon>Oceanospirillales</taxon>
        <taxon>Halomonadaceae</taxon>
        <taxon>Billgrantia</taxon>
    </lineage>
</organism>
<proteinExistence type="predicted"/>
<name>A0A2N7U4M7_9GAMM</name>
<comment type="caution">
    <text evidence="1">The sequence shown here is derived from an EMBL/GenBank/DDBJ whole genome shotgun (WGS) entry which is preliminary data.</text>
</comment>
<sequence length="63" mass="6983">MCHENTAWHEADIMKVSASLERWHLTLTRPALLFPAISLLLLAYTNRLALAQTGAEIKPGEAP</sequence>
<dbReference type="Proteomes" id="UP000235803">
    <property type="component" value="Unassembled WGS sequence"/>
</dbReference>
<protein>
    <submittedName>
        <fullName evidence="1">Uncharacterized protein</fullName>
    </submittedName>
</protein>
<dbReference type="EMBL" id="PNRF01000020">
    <property type="protein sequence ID" value="PMR75385.1"/>
    <property type="molecule type" value="Genomic_DNA"/>
</dbReference>
<keyword evidence="2" id="KW-1185">Reference proteome</keyword>
<evidence type="ECO:0000313" key="1">
    <source>
        <dbReference type="EMBL" id="PMR75385.1"/>
    </source>
</evidence>
<gene>
    <name evidence="1" type="ORF">C1H69_10755</name>
</gene>
<accession>A0A2N7U4M7</accession>